<dbReference type="GO" id="GO:0000750">
    <property type="term" value="P:pheromone-dependent signal transduction involved in conjugation with cellular fusion"/>
    <property type="evidence" value="ECO:0007669"/>
    <property type="project" value="TreeGrafter"/>
</dbReference>
<keyword evidence="4 11" id="KW-0812">Transmembrane</keyword>
<feature type="transmembrane region" description="Helical" evidence="11">
    <location>
        <begin position="228"/>
        <end position="248"/>
    </location>
</feature>
<feature type="compositionally biased region" description="Basic and acidic residues" evidence="10">
    <location>
        <begin position="655"/>
        <end position="674"/>
    </location>
</feature>
<dbReference type="Proteomes" id="UP000398389">
    <property type="component" value="Unassembled WGS sequence"/>
</dbReference>
<dbReference type="Pfam" id="PF02076">
    <property type="entry name" value="STE3"/>
    <property type="match status" value="1"/>
</dbReference>
<feature type="transmembrane region" description="Helical" evidence="11">
    <location>
        <begin position="93"/>
        <end position="113"/>
    </location>
</feature>
<keyword evidence="5 11" id="KW-1133">Transmembrane helix</keyword>
<dbReference type="GO" id="GO:0005886">
    <property type="term" value="C:plasma membrane"/>
    <property type="evidence" value="ECO:0007669"/>
    <property type="project" value="TreeGrafter"/>
</dbReference>
<dbReference type="AlphaFoldDB" id="A0A5E8C703"/>
<evidence type="ECO:0000256" key="10">
    <source>
        <dbReference type="SAM" id="MobiDB-lite"/>
    </source>
</evidence>
<keyword evidence="8" id="KW-0675">Receptor</keyword>
<dbReference type="GO" id="GO:0004932">
    <property type="term" value="F:mating-type factor pheromone receptor activity"/>
    <property type="evidence" value="ECO:0007669"/>
    <property type="project" value="InterPro"/>
</dbReference>
<organism evidence="12 13">
    <name type="scientific">Magnusiomyces paraingens</name>
    <dbReference type="NCBI Taxonomy" id="2606893"/>
    <lineage>
        <taxon>Eukaryota</taxon>
        <taxon>Fungi</taxon>
        <taxon>Dikarya</taxon>
        <taxon>Ascomycota</taxon>
        <taxon>Saccharomycotina</taxon>
        <taxon>Dipodascomycetes</taxon>
        <taxon>Dipodascales</taxon>
        <taxon>Dipodascaceae</taxon>
        <taxon>Magnusiomyces</taxon>
    </lineage>
</organism>
<dbReference type="OrthoDB" id="2874149at2759"/>
<proteinExistence type="inferred from homology"/>
<evidence type="ECO:0000256" key="1">
    <source>
        <dbReference type="ARBA" id="ARBA00004141"/>
    </source>
</evidence>
<feature type="transmembrane region" description="Helical" evidence="11">
    <location>
        <begin position="285"/>
        <end position="301"/>
    </location>
</feature>
<feature type="transmembrane region" description="Helical" evidence="11">
    <location>
        <begin position="50"/>
        <end position="73"/>
    </location>
</feature>
<evidence type="ECO:0000256" key="9">
    <source>
        <dbReference type="ARBA" id="ARBA00023224"/>
    </source>
</evidence>
<evidence type="ECO:0000313" key="13">
    <source>
        <dbReference type="Proteomes" id="UP000398389"/>
    </source>
</evidence>
<keyword evidence="13" id="KW-1185">Reference proteome</keyword>
<evidence type="ECO:0000256" key="8">
    <source>
        <dbReference type="ARBA" id="ARBA00023170"/>
    </source>
</evidence>
<dbReference type="PANTHER" id="PTHR28097:SF1">
    <property type="entry name" value="PHEROMONE A FACTOR RECEPTOR"/>
    <property type="match status" value="1"/>
</dbReference>
<feature type="transmembrane region" description="Helical" evidence="11">
    <location>
        <begin position="133"/>
        <end position="153"/>
    </location>
</feature>
<dbReference type="RefSeq" id="XP_031856420.1">
    <property type="nucleotide sequence ID" value="XM_032000529.1"/>
</dbReference>
<dbReference type="CDD" id="cd14966">
    <property type="entry name" value="7tmD_STE3"/>
    <property type="match status" value="1"/>
</dbReference>
<keyword evidence="7 11" id="KW-0472">Membrane</keyword>
<sequence>MAEIFVTVLAFSIIGVTSLIIVLALQLGLAQWGASRGSTHPMPKKRQVDVLMIWTISCLMYLNLSNIVGAAIWNGPLWAYVWDGKVYCDIDSRLQLLASFGFMCGITAIARNLSLLIRSQGPPLYFQTSKKKWIDLAICATFPILVVSLTYLIQPRRYAIAQNFGCAIVIDTTWPCLLLNSIWLPIWSLAAAYYALKGAYGCYRRKKDFSDILMCTGSGLTTLQFMRLLIFDFIVISAMLPISLYLVIGRLLYVRITGYDFKAIHANFNEIMYVPYVSANYIDRWMFATFAYVAFLIFGLGQDARSAYMRILDALRVGWIVRWIGASIKKLFLKYLIPKSLQERWAKRKQDKMQLRLPTYFTMRQRKEGNGSYGNGSTDIIGKDFDDSQDEYYKDLSTIQVTSLDDGIDLEAYNHLGGPNRGKSRNSNTSNSTEFIDDSQIAAYFNYSDEEAFKAGVLKNGAVTPQEVRYHMGLPRHLPNVSPTSNLSMSNQAHTEDVVSYGKDLRFPQHTLQHSNHPLYSPDSAMTKFDADAQQHAIAGKTLSADAALLNQRFQNLNSLGYNFSEELTSDDIFGTGSVAGGSAANSLVALNLKHHSDNGAIYVGRHGESSVIEDIEMNPVERQEERHRAQLNAFSDSDGGAIYYYGDALGNQDKSSEKDTEKEEEKSDNKKSESSTTVKTVSSSDK</sequence>
<feature type="region of interest" description="Disordered" evidence="10">
    <location>
        <begin position="645"/>
        <end position="687"/>
    </location>
</feature>
<evidence type="ECO:0000313" key="12">
    <source>
        <dbReference type="EMBL" id="VVT57678.1"/>
    </source>
</evidence>
<accession>A0A5E8C703</accession>
<gene>
    <name evidence="12" type="ORF">SAPINGB_P005815</name>
</gene>
<evidence type="ECO:0000256" key="4">
    <source>
        <dbReference type="ARBA" id="ARBA00022692"/>
    </source>
</evidence>
<evidence type="ECO:0000256" key="6">
    <source>
        <dbReference type="ARBA" id="ARBA00023040"/>
    </source>
</evidence>
<evidence type="ECO:0000256" key="7">
    <source>
        <dbReference type="ARBA" id="ARBA00023136"/>
    </source>
</evidence>
<dbReference type="GeneID" id="43584629"/>
<comment type="subcellular location">
    <subcellularLocation>
        <location evidence="1">Membrane</location>
        <topology evidence="1">Multi-pass membrane protein</topology>
    </subcellularLocation>
</comment>
<comment type="similarity">
    <text evidence="2">Belongs to the G-protein coupled receptor 4 family.</text>
</comment>
<dbReference type="EMBL" id="CABVLU010000005">
    <property type="protein sequence ID" value="VVT57678.1"/>
    <property type="molecule type" value="Genomic_DNA"/>
</dbReference>
<feature type="transmembrane region" description="Helical" evidence="11">
    <location>
        <begin position="177"/>
        <end position="196"/>
    </location>
</feature>
<dbReference type="PRINTS" id="PR00899">
    <property type="entry name" value="GPCRSTE3"/>
</dbReference>
<evidence type="ECO:0000256" key="5">
    <source>
        <dbReference type="ARBA" id="ARBA00022989"/>
    </source>
</evidence>
<evidence type="ECO:0000256" key="3">
    <source>
        <dbReference type="ARBA" id="ARBA00022507"/>
    </source>
</evidence>
<keyword evidence="9" id="KW-0807">Transducer</keyword>
<name>A0A5E8C703_9ASCO</name>
<keyword evidence="3" id="KW-0589">Pheromone response</keyword>
<feature type="compositionally biased region" description="Low complexity" evidence="10">
    <location>
        <begin position="675"/>
        <end position="687"/>
    </location>
</feature>
<protein>
    <submittedName>
        <fullName evidence="12">Uncharacterized protein</fullName>
    </submittedName>
</protein>
<evidence type="ECO:0000256" key="2">
    <source>
        <dbReference type="ARBA" id="ARBA00011085"/>
    </source>
</evidence>
<feature type="transmembrane region" description="Helical" evidence="11">
    <location>
        <begin position="6"/>
        <end position="29"/>
    </location>
</feature>
<reference evidence="12 13" key="1">
    <citation type="submission" date="2019-09" db="EMBL/GenBank/DDBJ databases">
        <authorList>
            <person name="Brejova B."/>
        </authorList>
    </citation>
    <scope>NUCLEOTIDE SEQUENCE [LARGE SCALE GENOMIC DNA]</scope>
</reference>
<evidence type="ECO:0000256" key="11">
    <source>
        <dbReference type="SAM" id="Phobius"/>
    </source>
</evidence>
<dbReference type="PANTHER" id="PTHR28097">
    <property type="entry name" value="PHEROMONE A FACTOR RECEPTOR"/>
    <property type="match status" value="1"/>
</dbReference>
<dbReference type="InterPro" id="IPR001499">
    <property type="entry name" value="GPCR_STE3"/>
</dbReference>
<keyword evidence="6" id="KW-0297">G-protein coupled receptor</keyword>